<dbReference type="InterPro" id="IPR002986">
    <property type="entry name" value="DAP_deCOOHase_LysA"/>
</dbReference>
<keyword evidence="6 12" id="KW-0456">Lyase</keyword>
<feature type="binding site" evidence="12">
    <location>
        <position position="347"/>
    </location>
    <ligand>
        <name>substrate</name>
    </ligand>
</feature>
<keyword evidence="5 12" id="KW-0457">Lysine biosynthesis</keyword>
<dbReference type="PRINTS" id="PR01181">
    <property type="entry name" value="DAPDCRBXLASE"/>
</dbReference>
<feature type="binding site" evidence="12">
    <location>
        <position position="375"/>
    </location>
    <ligand>
        <name>pyridoxal 5'-phosphate</name>
        <dbReference type="ChEBI" id="CHEBI:597326"/>
    </ligand>
</feature>
<dbReference type="Proteomes" id="UP000266389">
    <property type="component" value="Unassembled WGS sequence"/>
</dbReference>
<dbReference type="Gene3D" id="2.40.37.10">
    <property type="entry name" value="Lyase, Ornithine Decarboxylase, Chain A, domain 1"/>
    <property type="match status" value="1"/>
</dbReference>
<dbReference type="HAMAP" id="MF_02120">
    <property type="entry name" value="LysA"/>
    <property type="match status" value="1"/>
</dbReference>
<evidence type="ECO:0000313" key="17">
    <source>
        <dbReference type="Proteomes" id="UP000266389"/>
    </source>
</evidence>
<dbReference type="InterPro" id="IPR000183">
    <property type="entry name" value="Orn/DAP/Arg_de-COase"/>
</dbReference>
<dbReference type="FunFam" id="3.20.20.10:FF:000003">
    <property type="entry name" value="Diaminopimelate decarboxylase"/>
    <property type="match status" value="1"/>
</dbReference>
<keyword evidence="3 12" id="KW-0210">Decarboxylase</keyword>
<feature type="domain" description="Orn/DAP/Arg decarboxylase 2 N-terminal" evidence="15">
    <location>
        <begin position="38"/>
        <end position="284"/>
    </location>
</feature>
<dbReference type="InterPro" id="IPR029066">
    <property type="entry name" value="PLP-binding_barrel"/>
</dbReference>
<keyword evidence="2 12" id="KW-0028">Amino-acid biosynthesis</keyword>
<dbReference type="EC" id="4.1.1.20" evidence="10 12"/>
<accession>A0A395M288</accession>
<keyword evidence="4 12" id="KW-0663">Pyridoxal phosphate</keyword>
<name>A0A395M288_9BACT</name>
<dbReference type="AlphaFoldDB" id="A0A395M288"/>
<comment type="pathway">
    <text evidence="8 12 14">Amino-acid biosynthesis; L-lysine biosynthesis via DAP pathway; L-lysine from DL-2,6-diaminopimelate: step 1/1.</text>
</comment>
<dbReference type="NCBIfam" id="TIGR01048">
    <property type="entry name" value="lysA"/>
    <property type="match status" value="1"/>
</dbReference>
<evidence type="ECO:0000256" key="13">
    <source>
        <dbReference type="PIRSR" id="PIRSR600183-50"/>
    </source>
</evidence>
<evidence type="ECO:0000256" key="4">
    <source>
        <dbReference type="ARBA" id="ARBA00022898"/>
    </source>
</evidence>
<proteinExistence type="inferred from homology"/>
<dbReference type="PANTHER" id="PTHR43727">
    <property type="entry name" value="DIAMINOPIMELATE DECARBOXYLASE"/>
    <property type="match status" value="1"/>
</dbReference>
<evidence type="ECO:0000313" key="16">
    <source>
        <dbReference type="EMBL" id="RFM24905.1"/>
    </source>
</evidence>
<comment type="catalytic activity">
    <reaction evidence="7 12 14">
        <text>meso-2,6-diaminopimelate + H(+) = L-lysine + CO2</text>
        <dbReference type="Rhea" id="RHEA:15101"/>
        <dbReference type="ChEBI" id="CHEBI:15378"/>
        <dbReference type="ChEBI" id="CHEBI:16526"/>
        <dbReference type="ChEBI" id="CHEBI:32551"/>
        <dbReference type="ChEBI" id="CHEBI:57791"/>
        <dbReference type="EC" id="4.1.1.20"/>
    </reaction>
</comment>
<dbReference type="SUPFAM" id="SSF51419">
    <property type="entry name" value="PLP-binding barrel"/>
    <property type="match status" value="1"/>
</dbReference>
<gene>
    <name evidence="12 16" type="primary">lysA</name>
    <name evidence="16" type="ORF">D0433_03100</name>
</gene>
<dbReference type="GO" id="GO:0008836">
    <property type="term" value="F:diaminopimelate decarboxylase activity"/>
    <property type="evidence" value="ECO:0007669"/>
    <property type="project" value="UniProtKB-UniRule"/>
</dbReference>
<dbReference type="InterPro" id="IPR022644">
    <property type="entry name" value="De-COase2_N"/>
</dbReference>
<dbReference type="FunFam" id="2.40.37.10:FF:000003">
    <property type="entry name" value="Diaminopimelate decarboxylase"/>
    <property type="match status" value="1"/>
</dbReference>
<evidence type="ECO:0000256" key="7">
    <source>
        <dbReference type="ARBA" id="ARBA00050464"/>
    </source>
</evidence>
<comment type="subunit">
    <text evidence="12">Homodimer.</text>
</comment>
<feature type="active site" description="Proton donor" evidence="13">
    <location>
        <position position="346"/>
    </location>
</feature>
<evidence type="ECO:0000256" key="11">
    <source>
        <dbReference type="ARBA" id="ARBA00074972"/>
    </source>
</evidence>
<evidence type="ECO:0000256" key="12">
    <source>
        <dbReference type="HAMAP-Rule" id="MF_02120"/>
    </source>
</evidence>
<dbReference type="Pfam" id="PF02784">
    <property type="entry name" value="Orn_Arg_deC_N"/>
    <property type="match status" value="1"/>
</dbReference>
<evidence type="ECO:0000256" key="8">
    <source>
        <dbReference type="ARBA" id="ARBA00060643"/>
    </source>
</evidence>
<evidence type="ECO:0000256" key="9">
    <source>
        <dbReference type="ARBA" id="ARBA00060983"/>
    </source>
</evidence>
<feature type="modified residue" description="N6-(pyridoxal phosphate)lysine" evidence="12 13">
    <location>
        <position position="63"/>
    </location>
</feature>
<dbReference type="Gene3D" id="3.20.20.10">
    <property type="entry name" value="Alanine racemase"/>
    <property type="match status" value="1"/>
</dbReference>
<evidence type="ECO:0000256" key="14">
    <source>
        <dbReference type="RuleBase" id="RU003738"/>
    </source>
</evidence>
<dbReference type="UniPathway" id="UPA00034">
    <property type="reaction ID" value="UER00027"/>
</dbReference>
<dbReference type="SUPFAM" id="SSF50621">
    <property type="entry name" value="Alanine racemase C-terminal domain-like"/>
    <property type="match status" value="1"/>
</dbReference>
<comment type="similarity">
    <text evidence="9 12">Belongs to the Orn/Lys/Arg decarboxylase class-II family. LysA subfamily.</text>
</comment>
<dbReference type="PANTHER" id="PTHR43727:SF2">
    <property type="entry name" value="GROUP IV DECARBOXYLASE"/>
    <property type="match status" value="1"/>
</dbReference>
<evidence type="ECO:0000256" key="1">
    <source>
        <dbReference type="ARBA" id="ARBA00001933"/>
    </source>
</evidence>
<comment type="function">
    <text evidence="12">Specifically catalyzes the decarboxylation of meso-diaminopimelate (meso-DAP) to L-lysine.</text>
</comment>
<feature type="binding site" evidence="12">
    <location>
        <position position="280"/>
    </location>
    <ligand>
        <name>substrate</name>
    </ligand>
</feature>
<feature type="binding site" evidence="12">
    <location>
        <position position="317"/>
    </location>
    <ligand>
        <name>substrate</name>
    </ligand>
</feature>
<evidence type="ECO:0000259" key="15">
    <source>
        <dbReference type="Pfam" id="PF02784"/>
    </source>
</evidence>
<dbReference type="PROSITE" id="PS00879">
    <property type="entry name" value="ODR_DC_2_2"/>
    <property type="match status" value="1"/>
</dbReference>
<dbReference type="PRINTS" id="PR01179">
    <property type="entry name" value="ODADCRBXLASE"/>
</dbReference>
<dbReference type="GO" id="GO:0030170">
    <property type="term" value="F:pyridoxal phosphate binding"/>
    <property type="evidence" value="ECO:0007669"/>
    <property type="project" value="UniProtKB-UniRule"/>
</dbReference>
<dbReference type="EMBL" id="PHFL01000014">
    <property type="protein sequence ID" value="RFM24905.1"/>
    <property type="molecule type" value="Genomic_DNA"/>
</dbReference>
<feature type="binding site" evidence="12">
    <location>
        <begin position="277"/>
        <end position="280"/>
    </location>
    <ligand>
        <name>pyridoxal 5'-phosphate</name>
        <dbReference type="ChEBI" id="CHEBI:597326"/>
    </ligand>
</feature>
<evidence type="ECO:0000256" key="5">
    <source>
        <dbReference type="ARBA" id="ARBA00023154"/>
    </source>
</evidence>
<feature type="binding site" evidence="12">
    <location>
        <position position="242"/>
    </location>
    <ligand>
        <name>pyridoxal 5'-phosphate</name>
        <dbReference type="ChEBI" id="CHEBI:597326"/>
    </ligand>
</feature>
<evidence type="ECO:0000256" key="2">
    <source>
        <dbReference type="ARBA" id="ARBA00022605"/>
    </source>
</evidence>
<dbReference type="CDD" id="cd06828">
    <property type="entry name" value="PLPDE_III_DapDC"/>
    <property type="match status" value="1"/>
</dbReference>
<dbReference type="InterPro" id="IPR022657">
    <property type="entry name" value="De-COase2_CS"/>
</dbReference>
<protein>
    <recommendedName>
        <fullName evidence="11 12">Diaminopimelate decarboxylase</fullName>
        <shortName evidence="12">DAP decarboxylase</shortName>
        <shortName evidence="12">DAPDC</shortName>
        <ecNumber evidence="10 12">4.1.1.20</ecNumber>
    </recommendedName>
</protein>
<feature type="binding site" evidence="12">
    <location>
        <position position="375"/>
    </location>
    <ligand>
        <name>substrate</name>
    </ligand>
</feature>
<feature type="binding site" evidence="12">
    <location>
        <position position="321"/>
    </location>
    <ligand>
        <name>substrate</name>
    </ligand>
</feature>
<comment type="cofactor">
    <cofactor evidence="1 12 13 14">
        <name>pyridoxal 5'-phosphate</name>
        <dbReference type="ChEBI" id="CHEBI:597326"/>
    </cofactor>
</comment>
<dbReference type="InterPro" id="IPR009006">
    <property type="entry name" value="Ala_racemase/Decarboxylase_C"/>
</dbReference>
<evidence type="ECO:0000256" key="10">
    <source>
        <dbReference type="ARBA" id="ARBA00066427"/>
    </source>
</evidence>
<sequence>MPLDQHFFYKNGILHCDGVSLNVLAKKFGTPLFVTSKAAILENFERFEAAFQPLNHLTCYSVKANYTLEVIRTLVEAGSGLDVNSGGELFRALKVGAPPEKIIMAGVGKTAQEIEYALQSKILMLKAESLSELKLIDRIACKLKCKAPVGIRITPNVTAETHPYITTGNHEQKFGIDEVLAEKTLQETKHLKHLHILGLEMHIGSQIYDPKYYCDATLKLLEVKSLCEKLGFEIEHLDIGGGFPVTYTSEKKATPIEKFARALIPLLKPTGLKILFEPGRYMVANASVLLSKVLYIKENHNKKKFVIVDAAMNDLIRPALYGAYHEILPVRQTTKKMIADVVGPVCETGDFFARERVIAEVKEGDTVALLSAGAYGIVMASNYNARPRAADVMIDQGKAKIIRKRETFEQMIENEV</sequence>
<reference evidence="16 17" key="1">
    <citation type="journal article" date="2011" name="ISME J.">
        <title>Community ecology of hot spring cyanobacterial mats: predominant populations and their functional potential.</title>
        <authorList>
            <person name="Klatt C.G."/>
            <person name="Wood J.M."/>
            <person name="Rusch D.B."/>
            <person name="Bateson M.M."/>
            <person name="Hamamura N."/>
            <person name="Heidelberg J.F."/>
            <person name="Grossman A.R."/>
            <person name="Bhaya D."/>
            <person name="Cohan F.M."/>
            <person name="Kuhl M."/>
            <person name="Bryant D.A."/>
            <person name="Ward D.M."/>
        </authorList>
    </citation>
    <scope>NUCLEOTIDE SEQUENCE [LARGE SCALE GENOMIC DNA]</scope>
    <source>
        <strain evidence="16">OS</strain>
    </source>
</reference>
<comment type="caution">
    <text evidence="16">The sequence shown here is derived from an EMBL/GenBank/DDBJ whole genome shotgun (WGS) entry which is preliminary data.</text>
</comment>
<evidence type="ECO:0000256" key="6">
    <source>
        <dbReference type="ARBA" id="ARBA00023239"/>
    </source>
</evidence>
<dbReference type="GO" id="GO:0009089">
    <property type="term" value="P:lysine biosynthetic process via diaminopimelate"/>
    <property type="evidence" value="ECO:0007669"/>
    <property type="project" value="UniProtKB-UniRule"/>
</dbReference>
<organism evidence="16 17">
    <name type="scientific">Candidatus Thermochlorobacter aerophilus</name>
    <dbReference type="NCBI Taxonomy" id="1868324"/>
    <lineage>
        <taxon>Bacteria</taxon>
        <taxon>Pseudomonadati</taxon>
        <taxon>Chlorobiota</taxon>
        <taxon>Chlorobiia</taxon>
        <taxon>Chlorobiales</taxon>
        <taxon>Candidatus Thermochlorobacteriaceae</taxon>
        <taxon>Candidatus Thermochlorobacter</taxon>
    </lineage>
</organism>
<evidence type="ECO:0000256" key="3">
    <source>
        <dbReference type="ARBA" id="ARBA00022793"/>
    </source>
</evidence>